<protein>
    <submittedName>
        <fullName evidence="3">Uncharacterized protein</fullName>
    </submittedName>
</protein>
<gene>
    <name evidence="3" type="ORF">J2045_001933</name>
</gene>
<comment type="caution">
    <text evidence="3">The sequence shown here is derived from an EMBL/GenBank/DDBJ whole genome shotgun (WGS) entry which is preliminary data.</text>
</comment>
<keyword evidence="2" id="KW-1133">Transmembrane helix</keyword>
<evidence type="ECO:0000313" key="3">
    <source>
        <dbReference type="EMBL" id="MDQ0420906.1"/>
    </source>
</evidence>
<keyword evidence="4" id="KW-1185">Reference proteome</keyword>
<sequence>MTEKTTSRKPWRINWLFTAGFFTAVYLLALAIYLIPETALCGADGNLVQRLLACRSFNELGDFLSRAFAPVAFLWLVAAVFIQAQELRAQREELVMTRQELANSREVMKEQAEQARNQALQAQRQADFIGEQTENLRRQSEDAHRERQDRVFEELLQATHRESLSKLSGSEHNVQTNAGLNLSRFSDFRAQSSEKAFSDLSSHLEHLKIMLRALSPTANWRLHMPPLVELCNSLNIIVAMERNLSPAGQVKMNSLGLKSIQNSIKEIIDIESEFNSKQLTK</sequence>
<dbReference type="RefSeq" id="WP_307372063.1">
    <property type="nucleotide sequence ID" value="NZ_JAUSUW010000005.1"/>
</dbReference>
<evidence type="ECO:0000256" key="1">
    <source>
        <dbReference type="SAM" id="Coils"/>
    </source>
</evidence>
<dbReference type="Proteomes" id="UP001238496">
    <property type="component" value="Unassembled WGS sequence"/>
</dbReference>
<evidence type="ECO:0000313" key="4">
    <source>
        <dbReference type="Proteomes" id="UP001238496"/>
    </source>
</evidence>
<evidence type="ECO:0000256" key="2">
    <source>
        <dbReference type="SAM" id="Phobius"/>
    </source>
</evidence>
<keyword evidence="2" id="KW-0472">Membrane</keyword>
<feature type="coiled-coil region" evidence="1">
    <location>
        <begin position="84"/>
        <end position="132"/>
    </location>
</feature>
<organism evidence="3 4">
    <name type="scientific">Peteryoungia aggregata LMG 23059</name>
    <dbReference type="NCBI Taxonomy" id="1368425"/>
    <lineage>
        <taxon>Bacteria</taxon>
        <taxon>Pseudomonadati</taxon>
        <taxon>Pseudomonadota</taxon>
        <taxon>Alphaproteobacteria</taxon>
        <taxon>Hyphomicrobiales</taxon>
        <taxon>Rhizobiaceae</taxon>
        <taxon>Peteryoungia</taxon>
    </lineage>
</organism>
<feature type="transmembrane region" description="Helical" evidence="2">
    <location>
        <begin position="12"/>
        <end position="35"/>
    </location>
</feature>
<accession>A0ABU0G824</accession>
<dbReference type="EMBL" id="JAUSUW010000005">
    <property type="protein sequence ID" value="MDQ0420906.1"/>
    <property type="molecule type" value="Genomic_DNA"/>
</dbReference>
<name>A0ABU0G824_9HYPH</name>
<keyword evidence="1" id="KW-0175">Coiled coil</keyword>
<reference evidence="3 4" key="1">
    <citation type="submission" date="2023-07" db="EMBL/GenBank/DDBJ databases">
        <title>Genomic Encyclopedia of Type Strains, Phase IV (KMG-IV): sequencing the most valuable type-strain genomes for metagenomic binning, comparative biology and taxonomic classification.</title>
        <authorList>
            <person name="Goeker M."/>
        </authorList>
    </citation>
    <scope>NUCLEOTIDE SEQUENCE [LARGE SCALE GENOMIC DNA]</scope>
    <source>
        <strain evidence="3 4">DSM 1111</strain>
    </source>
</reference>
<keyword evidence="2" id="KW-0812">Transmembrane</keyword>
<proteinExistence type="predicted"/>
<feature type="transmembrane region" description="Helical" evidence="2">
    <location>
        <begin position="63"/>
        <end position="82"/>
    </location>
</feature>